<evidence type="ECO:0000313" key="1">
    <source>
        <dbReference type="EMBL" id="VEL15437.1"/>
    </source>
</evidence>
<dbReference type="PANTHER" id="PTHR23509">
    <property type="entry name" value="PA-PL1 PHOSPHOLIPASE FAMILY"/>
    <property type="match status" value="1"/>
</dbReference>
<evidence type="ECO:0008006" key="3">
    <source>
        <dbReference type="Google" id="ProtNLM"/>
    </source>
</evidence>
<comment type="caution">
    <text evidence="1">The sequence shown here is derived from an EMBL/GenBank/DDBJ whole genome shotgun (WGS) entry which is preliminary data.</text>
</comment>
<dbReference type="GO" id="GO:0004620">
    <property type="term" value="F:phospholipase activity"/>
    <property type="evidence" value="ECO:0007669"/>
    <property type="project" value="TreeGrafter"/>
</dbReference>
<keyword evidence="2" id="KW-1185">Reference proteome</keyword>
<gene>
    <name evidence="1" type="ORF">PXEA_LOCUS8877</name>
</gene>
<dbReference type="GO" id="GO:0005737">
    <property type="term" value="C:cytoplasm"/>
    <property type="evidence" value="ECO:0007669"/>
    <property type="project" value="TreeGrafter"/>
</dbReference>
<dbReference type="Proteomes" id="UP000784294">
    <property type="component" value="Unassembled WGS sequence"/>
</dbReference>
<name>A0A3S5A5D5_9PLAT</name>
<dbReference type="AlphaFoldDB" id="A0A3S5A5D5"/>
<dbReference type="PANTHER" id="PTHR23509:SF48">
    <property type="entry name" value="INTRACELLULAR PHOSPHOLIPASE A1"/>
    <property type="match status" value="1"/>
</dbReference>
<dbReference type="InterPro" id="IPR058055">
    <property type="entry name" value="PA-PLA1"/>
</dbReference>
<protein>
    <recommendedName>
        <fullName evidence="3">DDHD domain-containing protein</fullName>
    </recommendedName>
</protein>
<sequence>MDFTCPANSSYSHIFIPLVHFLPISRLLFFDSLRSTCELVTESHFSHLTSSQRRLEFIPIDWRTSLHLPDELIASSTPSSLGPLRALFNNTIIDVFYYTSPVYRHQVTQNLAEELTRIYTIFCSRNPYFETSGGQVSIIAHSLGSVIIYDVLTQRQQTEPHKREPISV</sequence>
<dbReference type="EMBL" id="CAAALY010024602">
    <property type="protein sequence ID" value="VEL15437.1"/>
    <property type="molecule type" value="Genomic_DNA"/>
</dbReference>
<proteinExistence type="predicted"/>
<reference evidence="1" key="1">
    <citation type="submission" date="2018-11" db="EMBL/GenBank/DDBJ databases">
        <authorList>
            <consortium name="Pathogen Informatics"/>
        </authorList>
    </citation>
    <scope>NUCLEOTIDE SEQUENCE</scope>
</reference>
<evidence type="ECO:0000313" key="2">
    <source>
        <dbReference type="Proteomes" id="UP000784294"/>
    </source>
</evidence>
<organism evidence="1 2">
    <name type="scientific">Protopolystoma xenopodis</name>
    <dbReference type="NCBI Taxonomy" id="117903"/>
    <lineage>
        <taxon>Eukaryota</taxon>
        <taxon>Metazoa</taxon>
        <taxon>Spiralia</taxon>
        <taxon>Lophotrochozoa</taxon>
        <taxon>Platyhelminthes</taxon>
        <taxon>Monogenea</taxon>
        <taxon>Polyopisthocotylea</taxon>
        <taxon>Polystomatidea</taxon>
        <taxon>Polystomatidae</taxon>
        <taxon>Protopolystoma</taxon>
    </lineage>
</organism>
<accession>A0A3S5A5D5</accession>
<dbReference type="OrthoDB" id="431378at2759"/>